<dbReference type="InterPro" id="IPR038765">
    <property type="entry name" value="Papain-like_cys_pep_sf"/>
</dbReference>
<feature type="region of interest" description="Disordered" evidence="7">
    <location>
        <begin position="353"/>
        <end position="383"/>
    </location>
</feature>
<feature type="region of interest" description="Disordered" evidence="7">
    <location>
        <begin position="1205"/>
        <end position="1239"/>
    </location>
</feature>
<reference evidence="9 10" key="1">
    <citation type="submission" date="2024-11" db="EMBL/GenBank/DDBJ databases">
        <title>Chromosome-level genome assembly of the freshwater bivalve Anodonta woodiana.</title>
        <authorList>
            <person name="Chen X."/>
        </authorList>
    </citation>
    <scope>NUCLEOTIDE SEQUENCE [LARGE SCALE GENOMIC DNA]</scope>
    <source>
        <strain evidence="9">MN2024</strain>
        <tissue evidence="9">Gills</tissue>
    </source>
</reference>
<evidence type="ECO:0000256" key="4">
    <source>
        <dbReference type="ARBA" id="ARBA00022786"/>
    </source>
</evidence>
<evidence type="ECO:0000256" key="2">
    <source>
        <dbReference type="ARBA" id="ARBA00022553"/>
    </source>
</evidence>
<feature type="region of interest" description="Disordered" evidence="7">
    <location>
        <begin position="24"/>
        <end position="46"/>
    </location>
</feature>
<evidence type="ECO:0000313" key="9">
    <source>
        <dbReference type="EMBL" id="KAL3883143.1"/>
    </source>
</evidence>
<dbReference type="GO" id="GO:0008233">
    <property type="term" value="F:peptidase activity"/>
    <property type="evidence" value="ECO:0007669"/>
    <property type="project" value="UniProtKB-KW"/>
</dbReference>
<dbReference type="PANTHER" id="PTHR46896">
    <property type="entry name" value="SENTRIN-SPECIFIC PROTEASE"/>
    <property type="match status" value="1"/>
</dbReference>
<gene>
    <name evidence="9" type="ORF">ACJMK2_029436</name>
</gene>
<dbReference type="InterPro" id="IPR051947">
    <property type="entry name" value="Sentrin-specific_protease"/>
</dbReference>
<keyword evidence="2" id="KW-0597">Phosphoprotein</keyword>
<evidence type="ECO:0000256" key="6">
    <source>
        <dbReference type="SAM" id="Coils"/>
    </source>
</evidence>
<evidence type="ECO:0000256" key="1">
    <source>
        <dbReference type="ARBA" id="ARBA00005234"/>
    </source>
</evidence>
<proteinExistence type="inferred from homology"/>
<feature type="region of interest" description="Disordered" evidence="7">
    <location>
        <begin position="1163"/>
        <end position="1187"/>
    </location>
</feature>
<evidence type="ECO:0000256" key="7">
    <source>
        <dbReference type="SAM" id="MobiDB-lite"/>
    </source>
</evidence>
<comment type="similarity">
    <text evidence="1">Belongs to the peptidase C48 family.</text>
</comment>
<dbReference type="SUPFAM" id="SSF54001">
    <property type="entry name" value="Cysteine proteinases"/>
    <property type="match status" value="1"/>
</dbReference>
<organism evidence="9 10">
    <name type="scientific">Sinanodonta woodiana</name>
    <name type="common">Chinese pond mussel</name>
    <name type="synonym">Anodonta woodiana</name>
    <dbReference type="NCBI Taxonomy" id="1069815"/>
    <lineage>
        <taxon>Eukaryota</taxon>
        <taxon>Metazoa</taxon>
        <taxon>Spiralia</taxon>
        <taxon>Lophotrochozoa</taxon>
        <taxon>Mollusca</taxon>
        <taxon>Bivalvia</taxon>
        <taxon>Autobranchia</taxon>
        <taxon>Heteroconchia</taxon>
        <taxon>Palaeoheterodonta</taxon>
        <taxon>Unionida</taxon>
        <taxon>Unionoidea</taxon>
        <taxon>Unionidae</taxon>
        <taxon>Unioninae</taxon>
        <taxon>Sinanodonta</taxon>
    </lineage>
</organism>
<name>A0ABD3XCH8_SINWO</name>
<feature type="compositionally biased region" description="Basic residues" evidence="7">
    <location>
        <begin position="295"/>
        <end position="305"/>
    </location>
</feature>
<feature type="region of interest" description="Disordered" evidence="7">
    <location>
        <begin position="742"/>
        <end position="764"/>
    </location>
</feature>
<dbReference type="Pfam" id="PF02902">
    <property type="entry name" value="Peptidase_C48"/>
    <property type="match status" value="2"/>
</dbReference>
<dbReference type="FunFam" id="1.10.418.20:FF:000004">
    <property type="entry name" value="sentrin-specific protease 7 isoform X1"/>
    <property type="match status" value="1"/>
</dbReference>
<dbReference type="Proteomes" id="UP001634394">
    <property type="component" value="Unassembled WGS sequence"/>
</dbReference>
<dbReference type="PROSITE" id="PS50600">
    <property type="entry name" value="ULP_PROTEASE"/>
    <property type="match status" value="1"/>
</dbReference>
<evidence type="ECO:0000259" key="8">
    <source>
        <dbReference type="PROSITE" id="PS50600"/>
    </source>
</evidence>
<keyword evidence="6" id="KW-0175">Coiled coil</keyword>
<feature type="compositionally biased region" description="Low complexity" evidence="7">
    <location>
        <begin position="370"/>
        <end position="383"/>
    </location>
</feature>
<dbReference type="EMBL" id="JBJQND010000003">
    <property type="protein sequence ID" value="KAL3883143.1"/>
    <property type="molecule type" value="Genomic_DNA"/>
</dbReference>
<feature type="coiled-coil region" evidence="6">
    <location>
        <begin position="1372"/>
        <end position="1399"/>
    </location>
</feature>
<feature type="region of interest" description="Disordered" evidence="7">
    <location>
        <begin position="282"/>
        <end position="311"/>
    </location>
</feature>
<keyword evidence="5" id="KW-0378">Hydrolase</keyword>
<evidence type="ECO:0000256" key="5">
    <source>
        <dbReference type="ARBA" id="ARBA00022801"/>
    </source>
</evidence>
<dbReference type="Gene3D" id="3.40.395.10">
    <property type="entry name" value="Adenoviral Proteinase, Chain A"/>
    <property type="match status" value="1"/>
</dbReference>
<dbReference type="Gene3D" id="1.10.418.20">
    <property type="match status" value="1"/>
</dbReference>
<keyword evidence="3" id="KW-0645">Protease</keyword>
<evidence type="ECO:0000256" key="3">
    <source>
        <dbReference type="ARBA" id="ARBA00022670"/>
    </source>
</evidence>
<dbReference type="PANTHER" id="PTHR46896:SF3">
    <property type="entry name" value="FI06413P-RELATED"/>
    <property type="match status" value="1"/>
</dbReference>
<comment type="caution">
    <text evidence="9">The sequence shown here is derived from an EMBL/GenBank/DDBJ whole genome shotgun (WGS) entry which is preliminary data.</text>
</comment>
<feature type="domain" description="Ubiquitin-like protease family profile" evidence="8">
    <location>
        <begin position="1034"/>
        <end position="1351"/>
    </location>
</feature>
<keyword evidence="4" id="KW-0833">Ubl conjugation pathway</keyword>
<keyword evidence="10" id="KW-1185">Reference proteome</keyword>
<accession>A0ABD3XCH8</accession>
<feature type="compositionally biased region" description="Low complexity" evidence="7">
    <location>
        <begin position="1168"/>
        <end position="1179"/>
    </location>
</feature>
<protein>
    <recommendedName>
        <fullName evidence="8">Ubiquitin-like protease family profile domain-containing protein</fullName>
    </recommendedName>
</protein>
<feature type="region of interest" description="Disordered" evidence="7">
    <location>
        <begin position="539"/>
        <end position="562"/>
    </location>
</feature>
<sequence length="1401" mass="155193">MSLLPALNESEATSDLGWSASNRFSSSAATDPHSESDIKWPHSTTPLEKSKLVQHLMRRGPGSASSQRHVFSPTEDKQKFVYTTETCYETTPSVIQQSITSQSQKVQQQQSKQQPLQQPQQLTQQPISSNNCYIIISNNCQASQAVTQGLQSGQQVAVNTPEAVKSPQKIIALHNPTKQIQSVHNVANIPIKPRQTLNQATVQILDSSVQNIQPVQILNSQFPTEGVSQNLQGHSNNVASPSVDSPVLTQILQQAKPSTANIVIVTTGGQGHNSTALVNNSQYSTSTFSPGRGGGKGRSHGRGRGTRSPAGKVRIPKVVTITQTGSPQQQMGGQITSGFSQVFKGISSVGSSTTATALSKTPPPNILHQSSSSSTGMPASPATSQKGYNIAQFANSQTVKVAGGGDLQEDMIYLIKDSSGDQIRMVWKNGQFLPIDEETNTILPVSGIHNSGSTRGYGRGQGQRSPHGNATSLLMSQTKGRKRTFRGGFHHQEKIDSTTTRSDDFHILPNGRVFINADKKTISKTQTFDDEQVDLLEVESSPQKMPVDASSLETHNTQEETSNKIEEIVKSHTEDDNSTEAAYSQAFVENMFAVCQFCGYNSSCLIKCDRCSRKFNDKTKRYTEEFKRAKIESENVTDTSVAKIESSNPIDKKTFYGKKSEQKTPVCGSKILLTTERSCEEMLSTGCGSPVSVKAIHTPRGRRVRAGRGRGRQVTFVPETVMISSDEDEPGIKTGTLKLAAESSRPDSFNHDSSSSLSTVAEEERSSSPMFPIVSAVKRGSSPVFPKSRRERMEDELGNLILNHNSIERVEVTLLPKTIRVGSFLGAAIEPILLSEDGIYFYMESVDGSHKFCIHPYEIIQCLSHFNPVGQSMMFFLTTSGCAVRIRKDLGIKPQTDPALPAQDPYFDPQSKEEAHQLITVVLGTVNDNTKADFTKLMELYKETQVQTPEKDDQSFYMELNEEEAYQVYEQSCKKKPVGINMSPTKNTPSMQLTDHAYFAIEEDSSCLSPPMLGFTGPVLKILTYPAPPATGGIPITNEDLFCLNEGEFLNDVIIDFYIKYLFLEKLGQKDRKRTHVFSSFFFKRLTQRNASTAAEEDACVTPAAKRHARVKTWTRHVDLFEKDFIIIPINEHSHWFLAIICFPGLPSIQYVPYLPRHYINKQSPADSSSESTSTSTSSIASPRYSDAKMDIDTSANENGVIFSQNDIETDAPESENPIPENDSLEDKEPAVETPENPSFLSSLYISQRARCPEIRGQILDPIPPDLEKEPLPKNYTLGQRQPCILLLDSLPGPSRTRIVSILKEYLQVEWHVKKKGEYNRERLRGSVPKVPQQNNFSDCGVFVLQYVESFFEDPIQDFTIPIRGLQNWFPLKRVDRKRTEIRNLILSLKDEYEAAQAKGS</sequence>
<dbReference type="InterPro" id="IPR003653">
    <property type="entry name" value="Peptidase_C48_C"/>
</dbReference>
<evidence type="ECO:0000313" key="10">
    <source>
        <dbReference type="Proteomes" id="UP001634394"/>
    </source>
</evidence>
<dbReference type="FunFam" id="1.10.418.20:FF:000001">
    <property type="entry name" value="sentrin-specific protease 6 isoform X1"/>
    <property type="match status" value="1"/>
</dbReference>
<dbReference type="GO" id="GO:0006508">
    <property type="term" value="P:proteolysis"/>
    <property type="evidence" value="ECO:0007669"/>
    <property type="project" value="UniProtKB-KW"/>
</dbReference>